<dbReference type="STRING" id="1848903.CCAND38_120009"/>
<organism evidence="1 2">
    <name type="scientific">Capnocytophaga canis</name>
    <dbReference type="NCBI Taxonomy" id="1848903"/>
    <lineage>
        <taxon>Bacteria</taxon>
        <taxon>Pseudomonadati</taxon>
        <taxon>Bacteroidota</taxon>
        <taxon>Flavobacteriia</taxon>
        <taxon>Flavobacteriales</taxon>
        <taxon>Flavobacteriaceae</taxon>
        <taxon>Capnocytophaga</taxon>
    </lineage>
</organism>
<gene>
    <name evidence="1" type="ORF">CCAND93_870009</name>
</gene>
<dbReference type="EMBL" id="CDOL01000280">
    <property type="protein sequence ID" value="CEN54386.1"/>
    <property type="molecule type" value="Genomic_DNA"/>
</dbReference>
<reference evidence="1 2" key="1">
    <citation type="submission" date="2015-01" db="EMBL/GenBank/DDBJ databases">
        <authorList>
            <person name="Xiang T."/>
            <person name="Song Y."/>
            <person name="Huang L."/>
            <person name="Wang B."/>
            <person name="Wu P."/>
        </authorList>
    </citation>
    <scope>NUCLEOTIDE SEQUENCE [LARGE SCALE GENOMIC DNA]</scope>
    <source>
        <strain evidence="1 2">CcD93</strain>
    </source>
</reference>
<dbReference type="Proteomes" id="UP000038200">
    <property type="component" value="Unassembled WGS sequence"/>
</dbReference>
<dbReference type="AlphaFoldDB" id="A0A0B7IR57"/>
<sequence>MYIALITEQFTDNKKTKTCNKRTNTVFESNKLLVMKHIIKQLF</sequence>
<protein>
    <submittedName>
        <fullName evidence="1">Uncharacterized protein</fullName>
    </submittedName>
</protein>
<accession>A0A0B7IR57</accession>
<name>A0A0B7IR57_9FLAO</name>
<evidence type="ECO:0000313" key="1">
    <source>
        <dbReference type="EMBL" id="CEN54386.1"/>
    </source>
</evidence>
<evidence type="ECO:0000313" key="2">
    <source>
        <dbReference type="Proteomes" id="UP000038200"/>
    </source>
</evidence>
<proteinExistence type="predicted"/>